<name>A0AAN9HF28_9TELE</name>
<evidence type="ECO:0000313" key="1">
    <source>
        <dbReference type="EMBL" id="KAK7173302.1"/>
    </source>
</evidence>
<dbReference type="AlphaFoldDB" id="A0AAN9HF28"/>
<accession>A0AAN9HF28</accession>
<keyword evidence="2" id="KW-1185">Reference proteome</keyword>
<dbReference type="Proteomes" id="UP001364617">
    <property type="component" value="Unassembled WGS sequence"/>
</dbReference>
<dbReference type="EMBL" id="JAYKXH010000003">
    <property type="protein sequence ID" value="KAK7173302.1"/>
    <property type="molecule type" value="Genomic_DNA"/>
</dbReference>
<gene>
    <name evidence="1" type="ORF">R3I93_003195</name>
</gene>
<protein>
    <submittedName>
        <fullName evidence="1">Uncharacterized protein</fullName>
    </submittedName>
</protein>
<proteinExistence type="predicted"/>
<evidence type="ECO:0000313" key="2">
    <source>
        <dbReference type="Proteomes" id="UP001364617"/>
    </source>
</evidence>
<comment type="caution">
    <text evidence="1">The sequence shown here is derived from an EMBL/GenBank/DDBJ whole genome shotgun (WGS) entry which is preliminary data.</text>
</comment>
<organism evidence="1 2">
    <name type="scientific">Phoxinus phoxinus</name>
    <name type="common">Eurasian minnow</name>
    <dbReference type="NCBI Taxonomy" id="58324"/>
    <lineage>
        <taxon>Eukaryota</taxon>
        <taxon>Metazoa</taxon>
        <taxon>Chordata</taxon>
        <taxon>Craniata</taxon>
        <taxon>Vertebrata</taxon>
        <taxon>Euteleostomi</taxon>
        <taxon>Actinopterygii</taxon>
        <taxon>Neopterygii</taxon>
        <taxon>Teleostei</taxon>
        <taxon>Ostariophysi</taxon>
        <taxon>Cypriniformes</taxon>
        <taxon>Leuciscidae</taxon>
        <taxon>Phoxininae</taxon>
        <taxon>Phoxinus</taxon>
    </lineage>
</organism>
<sequence length="76" mass="8276">MLSRRQLCVERGFEESVSEEHRRIPVTNSSLFLCNPGNPNSPKTAILQPVVKSDEGLCGPRCAPGVDVVSIITPDQ</sequence>
<reference evidence="1 2" key="1">
    <citation type="submission" date="2024-02" db="EMBL/GenBank/DDBJ databases">
        <title>Chromosome-level genome assembly of the Eurasian Minnow (Phoxinus phoxinus).</title>
        <authorList>
            <person name="Oriowo T.O."/>
            <person name="Martin S."/>
            <person name="Stange M."/>
            <person name="Chrysostomakis Y."/>
            <person name="Brown T."/>
            <person name="Winkler S."/>
            <person name="Kukowka S."/>
            <person name="Myers E.W."/>
            <person name="Bohne A."/>
        </authorList>
    </citation>
    <scope>NUCLEOTIDE SEQUENCE [LARGE SCALE GENOMIC DNA]</scope>
    <source>
        <strain evidence="1">ZFMK-TIS-60720</strain>
        <tissue evidence="1">Whole Organism</tissue>
    </source>
</reference>